<proteinExistence type="predicted"/>
<feature type="domain" description="HTH cro/C1-type" evidence="1">
    <location>
        <begin position="8"/>
        <end position="62"/>
    </location>
</feature>
<dbReference type="KEGG" id="bti:BTG_33598"/>
<keyword evidence="2" id="KW-0614">Plasmid</keyword>
<protein>
    <recommendedName>
        <fullName evidence="1">HTH cro/C1-type domain-containing protein</fullName>
    </recommendedName>
</protein>
<sequence length="67" mass="7651">MIFDNKKLSALLDENEMRQIQLAKEIKRSKSTVCEYVKGTKSPGKEATFAISRVFSVPVEDLFKKVE</sequence>
<evidence type="ECO:0000313" key="2">
    <source>
        <dbReference type="EMBL" id="AFQ20049.1"/>
    </source>
</evidence>
<dbReference type="EMBL" id="CP003757">
    <property type="protein sequence ID" value="AFQ20049.1"/>
    <property type="molecule type" value="Genomic_DNA"/>
</dbReference>
<dbReference type="SMART" id="SM00530">
    <property type="entry name" value="HTH_XRE"/>
    <property type="match status" value="1"/>
</dbReference>
<dbReference type="Gene3D" id="1.10.260.40">
    <property type="entry name" value="lambda repressor-like DNA-binding domains"/>
    <property type="match status" value="1"/>
</dbReference>
<gene>
    <name evidence="2" type="ORF">BTG_33598</name>
</gene>
<dbReference type="SUPFAM" id="SSF47413">
    <property type="entry name" value="lambda repressor-like DNA-binding domains"/>
    <property type="match status" value="1"/>
</dbReference>
<geneLocation type="plasmid" evidence="2 3">
    <name>p05</name>
</geneLocation>
<name>A0A9W3JJR0_BACTU</name>
<evidence type="ECO:0000313" key="3">
    <source>
        <dbReference type="Proteomes" id="UP000005259"/>
    </source>
</evidence>
<reference evidence="2 3" key="1">
    <citation type="submission" date="2012-08" db="EMBL/GenBank/DDBJ databases">
        <authorList>
            <person name="Doggett N."/>
            <person name="Teshima H."/>
            <person name="Bruce D."/>
            <person name="Detter J.C."/>
            <person name="Johnson S.L."/>
            <person name="Han C."/>
        </authorList>
    </citation>
    <scope>NUCLEOTIDE SEQUENCE [LARGE SCALE GENOMIC DNA]</scope>
    <source>
        <strain evidence="2 3">HD-771</strain>
        <plasmid evidence="2 3">p05</plasmid>
    </source>
</reference>
<organism evidence="2 3">
    <name type="scientific">Bacillus thuringiensis HD-771</name>
    <dbReference type="NCBI Taxonomy" id="1218175"/>
    <lineage>
        <taxon>Bacteria</taxon>
        <taxon>Bacillati</taxon>
        <taxon>Bacillota</taxon>
        <taxon>Bacilli</taxon>
        <taxon>Bacillales</taxon>
        <taxon>Bacillaceae</taxon>
        <taxon>Bacillus</taxon>
        <taxon>Bacillus cereus group</taxon>
    </lineage>
</organism>
<dbReference type="AlphaFoldDB" id="A0A9W3JJR0"/>
<dbReference type="Proteomes" id="UP000005259">
    <property type="component" value="Plasmid p05"/>
</dbReference>
<dbReference type="PROSITE" id="PS50943">
    <property type="entry name" value="HTH_CROC1"/>
    <property type="match status" value="1"/>
</dbReference>
<dbReference type="InterPro" id="IPR010982">
    <property type="entry name" value="Lambda_DNA-bd_dom_sf"/>
</dbReference>
<dbReference type="InterPro" id="IPR001387">
    <property type="entry name" value="Cro/C1-type_HTH"/>
</dbReference>
<dbReference type="CDD" id="cd00093">
    <property type="entry name" value="HTH_XRE"/>
    <property type="match status" value="1"/>
</dbReference>
<accession>A0A9W3JJR0</accession>
<dbReference type="RefSeq" id="WP_000575565.1">
    <property type="nucleotide sequence ID" value="NC_018502.1"/>
</dbReference>
<dbReference type="GO" id="GO:0003677">
    <property type="term" value="F:DNA binding"/>
    <property type="evidence" value="ECO:0007669"/>
    <property type="project" value="InterPro"/>
</dbReference>
<evidence type="ECO:0000259" key="1">
    <source>
        <dbReference type="PROSITE" id="PS50943"/>
    </source>
</evidence>